<feature type="transmembrane region" description="Helical" evidence="2">
    <location>
        <begin position="12"/>
        <end position="31"/>
    </location>
</feature>
<accession>A0AAW8B1D9</accession>
<protein>
    <submittedName>
        <fullName evidence="4">SPOR domain-containing protein</fullName>
    </submittedName>
</protein>
<dbReference type="Gene3D" id="3.30.70.1070">
    <property type="entry name" value="Sporulation related repeat"/>
    <property type="match status" value="1"/>
</dbReference>
<dbReference type="SUPFAM" id="SSF110997">
    <property type="entry name" value="Sporulation related repeat"/>
    <property type="match status" value="1"/>
</dbReference>
<dbReference type="InterPro" id="IPR036680">
    <property type="entry name" value="SPOR-like_sf"/>
</dbReference>
<proteinExistence type="predicted"/>
<dbReference type="GO" id="GO:0030428">
    <property type="term" value="C:cell septum"/>
    <property type="evidence" value="ECO:0007669"/>
    <property type="project" value="TreeGrafter"/>
</dbReference>
<dbReference type="GO" id="GO:0032153">
    <property type="term" value="C:cell division site"/>
    <property type="evidence" value="ECO:0007669"/>
    <property type="project" value="TreeGrafter"/>
</dbReference>
<dbReference type="InterPro" id="IPR007730">
    <property type="entry name" value="SPOR-like_dom"/>
</dbReference>
<dbReference type="GO" id="GO:0042834">
    <property type="term" value="F:peptidoglycan binding"/>
    <property type="evidence" value="ECO:0007669"/>
    <property type="project" value="InterPro"/>
</dbReference>
<dbReference type="AlphaFoldDB" id="A0AAW8B1D9"/>
<keyword evidence="2" id="KW-0472">Membrane</keyword>
<evidence type="ECO:0000313" key="5">
    <source>
        <dbReference type="Proteomes" id="UP001178354"/>
    </source>
</evidence>
<evidence type="ECO:0000313" key="4">
    <source>
        <dbReference type="EMBL" id="MDP1519394.1"/>
    </source>
</evidence>
<name>A0AAW8B1D9_9GAMM</name>
<dbReference type="PROSITE" id="PS51724">
    <property type="entry name" value="SPOR"/>
    <property type="match status" value="1"/>
</dbReference>
<reference evidence="4" key="1">
    <citation type="journal article" date="2010" name="Int. J. Syst. Evol. Microbiol.">
        <title>Porticoccus litoralis gen. nov., sp. nov., a gammaproteobacterium isolated from the Yellow Sea.</title>
        <authorList>
            <person name="Oh H.M."/>
            <person name="Kim H."/>
            <person name="Kim K.M."/>
            <person name="Min G.S."/>
            <person name="Cho J.C."/>
        </authorList>
    </citation>
    <scope>NUCLEOTIDE SEQUENCE</scope>
    <source>
        <strain evidence="4">DSM 25064</strain>
    </source>
</reference>
<keyword evidence="2" id="KW-0812">Transmembrane</keyword>
<sequence length="176" mass="19478">MLTENVKQRIVGGFVLLALLLILFAVLFDFSDSPQVDTTSRIPPKPAIAPVTVPEPQRPVDIDPAPAPEEAFQLGVESAEQAEPITISPPTLTEKGLPESWVLQVGSFRDSDRAQTLVKQLQADGYDAFVQQQRHNDSQLNRVFVGPNVLKEKLLQEKAVIDKKYSLNALLVHFEP</sequence>
<keyword evidence="2" id="KW-1133">Transmembrane helix</keyword>
<gene>
    <name evidence="4" type="ORF">Q8A57_00245</name>
</gene>
<dbReference type="EMBL" id="JAUUUU010000001">
    <property type="protein sequence ID" value="MDP1519394.1"/>
    <property type="molecule type" value="Genomic_DNA"/>
</dbReference>
<dbReference type="Proteomes" id="UP001178354">
    <property type="component" value="Unassembled WGS sequence"/>
</dbReference>
<dbReference type="Pfam" id="PF05036">
    <property type="entry name" value="SPOR"/>
    <property type="match status" value="1"/>
</dbReference>
<feature type="domain" description="SPOR" evidence="3">
    <location>
        <begin position="95"/>
        <end position="174"/>
    </location>
</feature>
<reference evidence="4" key="2">
    <citation type="submission" date="2023-08" db="EMBL/GenBank/DDBJ databases">
        <authorList>
            <person name="Luo J."/>
        </authorList>
    </citation>
    <scope>NUCLEOTIDE SEQUENCE</scope>
    <source>
        <strain evidence="4">DSM 25064</strain>
    </source>
</reference>
<comment type="caution">
    <text evidence="4">The sequence shown here is derived from an EMBL/GenBank/DDBJ whole genome shotgun (WGS) entry which is preliminary data.</text>
</comment>
<organism evidence="4 5">
    <name type="scientific">Porticoccus litoralis</name>
    <dbReference type="NCBI Taxonomy" id="434086"/>
    <lineage>
        <taxon>Bacteria</taxon>
        <taxon>Pseudomonadati</taxon>
        <taxon>Pseudomonadota</taxon>
        <taxon>Gammaproteobacteria</taxon>
        <taxon>Cellvibrionales</taxon>
        <taxon>Porticoccaceae</taxon>
        <taxon>Porticoccus</taxon>
    </lineage>
</organism>
<evidence type="ECO:0000259" key="3">
    <source>
        <dbReference type="PROSITE" id="PS51724"/>
    </source>
</evidence>
<dbReference type="RefSeq" id="WP_305168911.1">
    <property type="nucleotide sequence ID" value="NZ_JAUUUU010000001.1"/>
</dbReference>
<dbReference type="GO" id="GO:0032506">
    <property type="term" value="P:cytokinetic process"/>
    <property type="evidence" value="ECO:0007669"/>
    <property type="project" value="TreeGrafter"/>
</dbReference>
<dbReference type="InterPro" id="IPR052521">
    <property type="entry name" value="Cell_div_SPOR-domain"/>
</dbReference>
<dbReference type="PANTHER" id="PTHR38687:SF1">
    <property type="entry name" value="CELL DIVISION PROTEIN DEDD"/>
    <property type="match status" value="1"/>
</dbReference>
<evidence type="ECO:0000256" key="2">
    <source>
        <dbReference type="SAM" id="Phobius"/>
    </source>
</evidence>
<evidence type="ECO:0000256" key="1">
    <source>
        <dbReference type="SAM" id="MobiDB-lite"/>
    </source>
</evidence>
<dbReference type="PANTHER" id="PTHR38687">
    <property type="entry name" value="CELL DIVISION PROTEIN DEDD-RELATED"/>
    <property type="match status" value="1"/>
</dbReference>
<feature type="region of interest" description="Disordered" evidence="1">
    <location>
        <begin position="38"/>
        <end position="57"/>
    </location>
</feature>
<keyword evidence="5" id="KW-1185">Reference proteome</keyword>